<evidence type="ECO:0000313" key="2">
    <source>
        <dbReference type="EMBL" id="SER84970.1"/>
    </source>
</evidence>
<keyword evidence="1" id="KW-0812">Transmembrane</keyword>
<dbReference type="Proteomes" id="UP000198885">
    <property type="component" value="Unassembled WGS sequence"/>
</dbReference>
<protein>
    <submittedName>
        <fullName evidence="2">Intrinsic membrane protein PufX</fullName>
    </submittedName>
</protein>
<dbReference type="STRING" id="641238.SAMN04490244_103233"/>
<gene>
    <name evidence="2" type="ORF">SAMN04490244_103233</name>
</gene>
<keyword evidence="1" id="KW-0472">Membrane</keyword>
<dbReference type="Pfam" id="PF11511">
    <property type="entry name" value="RhodobacterPufX"/>
    <property type="match status" value="1"/>
</dbReference>
<reference evidence="2 3" key="1">
    <citation type="submission" date="2016-10" db="EMBL/GenBank/DDBJ databases">
        <authorList>
            <person name="de Groot N.N."/>
        </authorList>
    </citation>
    <scope>NUCLEOTIDE SEQUENCE [LARGE SCALE GENOMIC DNA]</scope>
    <source>
        <strain evidence="2 3">DSM 23042</strain>
    </source>
</reference>
<dbReference type="RefSeq" id="WP_092690344.1">
    <property type="nucleotide sequence ID" value="NZ_CBDDGO010000004.1"/>
</dbReference>
<accession>A0A1H9SIW2</accession>
<dbReference type="Gene3D" id="1.20.5.920">
    <property type="entry name" value="rhodobacter sphaeroides pufx membrane protein"/>
    <property type="match status" value="1"/>
</dbReference>
<name>A0A1H9SIW2_9RHOB</name>
<evidence type="ECO:0000313" key="3">
    <source>
        <dbReference type="Proteomes" id="UP000198885"/>
    </source>
</evidence>
<dbReference type="EMBL" id="FOGU01000003">
    <property type="protein sequence ID" value="SER84970.1"/>
    <property type="molecule type" value="Genomic_DNA"/>
</dbReference>
<keyword evidence="3" id="KW-1185">Reference proteome</keyword>
<proteinExistence type="predicted"/>
<sequence length="70" mass="7532">MSDKLPWYLENERPGLGAWIFTQMTVGAAYAALVLAAAIAFILILKVISRLLPEDPYAALDAGLRVTGLA</sequence>
<evidence type="ECO:0000256" key="1">
    <source>
        <dbReference type="SAM" id="Phobius"/>
    </source>
</evidence>
<organism evidence="2 3">
    <name type="scientific">Tranquillimonas rosea</name>
    <dbReference type="NCBI Taxonomy" id="641238"/>
    <lineage>
        <taxon>Bacteria</taxon>
        <taxon>Pseudomonadati</taxon>
        <taxon>Pseudomonadota</taxon>
        <taxon>Alphaproteobacteria</taxon>
        <taxon>Rhodobacterales</taxon>
        <taxon>Roseobacteraceae</taxon>
        <taxon>Tranquillimonas</taxon>
    </lineage>
</organism>
<keyword evidence="1" id="KW-1133">Transmembrane helix</keyword>
<dbReference type="AlphaFoldDB" id="A0A1H9SIW2"/>
<dbReference type="InterPro" id="IPR020169">
    <property type="entry name" value="Intrinsic_membrane_PufX"/>
</dbReference>
<feature type="transmembrane region" description="Helical" evidence="1">
    <location>
        <begin position="20"/>
        <end position="45"/>
    </location>
</feature>